<dbReference type="PROSITE" id="PS00657">
    <property type="entry name" value="FORK_HEAD_1"/>
    <property type="match status" value="1"/>
</dbReference>
<proteinExistence type="predicted"/>
<evidence type="ECO:0000256" key="2">
    <source>
        <dbReference type="ARBA" id="ARBA00023015"/>
    </source>
</evidence>
<dbReference type="FunFam" id="1.10.10.10:FF:000016">
    <property type="entry name" value="Forkhead box protein I1"/>
    <property type="match status" value="1"/>
</dbReference>
<evidence type="ECO:0000256" key="4">
    <source>
        <dbReference type="ARBA" id="ARBA00023163"/>
    </source>
</evidence>
<keyword evidence="2" id="KW-0805">Transcription regulation</keyword>
<comment type="subcellular location">
    <subcellularLocation>
        <location evidence="1 6">Nucleus</location>
    </subcellularLocation>
</comment>
<dbReference type="AlphaFoldDB" id="A0A914NCH6"/>
<evidence type="ECO:0000256" key="1">
    <source>
        <dbReference type="ARBA" id="ARBA00004123"/>
    </source>
</evidence>
<keyword evidence="4" id="KW-0804">Transcription</keyword>
<dbReference type="InterPro" id="IPR018122">
    <property type="entry name" value="TF_fork_head_CS_1"/>
</dbReference>
<dbReference type="InterPro" id="IPR050211">
    <property type="entry name" value="FOX_domain-containing"/>
</dbReference>
<evidence type="ECO:0000256" key="6">
    <source>
        <dbReference type="PROSITE-ProRule" id="PRU00089"/>
    </source>
</evidence>
<dbReference type="PROSITE" id="PS00658">
    <property type="entry name" value="FORK_HEAD_2"/>
    <property type="match status" value="1"/>
</dbReference>
<feature type="compositionally biased region" description="Low complexity" evidence="7">
    <location>
        <begin position="37"/>
        <end position="52"/>
    </location>
</feature>
<dbReference type="InterPro" id="IPR036388">
    <property type="entry name" value="WH-like_DNA-bd_sf"/>
</dbReference>
<dbReference type="CDD" id="cd20048">
    <property type="entry name" value="FH_FOXD4-like"/>
    <property type="match status" value="1"/>
</dbReference>
<sequence length="212" mass="24876">MRFGIETILSSKESKNLEEENNEDKQQNNKRLKKQKNLNLIPSSSSTELLPSTSSINSLKYNVEDKLWKNDENNEEEEEEGIEEFGSLEEKMFENSNNNNNSTKKPPFSYIALISMAIVNSKQRRLTLSQICDFIMDKFEYYRDKFPAWQNSIRHNLSLNDCFVKCPREPGNPGKGNYWALDPAAEDMFDNGSFLRRRKRFFPLNKCLFKFK</sequence>
<feature type="region of interest" description="Disordered" evidence="7">
    <location>
        <begin position="1"/>
        <end position="52"/>
    </location>
</feature>
<evidence type="ECO:0000313" key="10">
    <source>
        <dbReference type="WBParaSite" id="Minc3s05371g38122"/>
    </source>
</evidence>
<dbReference type="PANTHER" id="PTHR11829:SF402">
    <property type="entry name" value="FORK HEAD DOMAIN-CONTAINING PROTEIN FD3-RELATED"/>
    <property type="match status" value="1"/>
</dbReference>
<dbReference type="PRINTS" id="PR00053">
    <property type="entry name" value="FORKHEAD"/>
</dbReference>
<dbReference type="WBParaSite" id="Minc3s05371g38122">
    <property type="protein sequence ID" value="Minc3s05371g38122"/>
    <property type="gene ID" value="Minc3s05371g38122"/>
</dbReference>
<accession>A0A914NCH6</accession>
<evidence type="ECO:0000256" key="3">
    <source>
        <dbReference type="ARBA" id="ARBA00023125"/>
    </source>
</evidence>
<dbReference type="SUPFAM" id="SSF46785">
    <property type="entry name" value="Winged helix' DNA-binding domain"/>
    <property type="match status" value="1"/>
</dbReference>
<dbReference type="InterPro" id="IPR001766">
    <property type="entry name" value="Fork_head_dom"/>
</dbReference>
<feature type="domain" description="Fork-head" evidence="8">
    <location>
        <begin position="105"/>
        <end position="199"/>
    </location>
</feature>
<dbReference type="Proteomes" id="UP000887563">
    <property type="component" value="Unplaced"/>
</dbReference>
<dbReference type="PANTHER" id="PTHR11829">
    <property type="entry name" value="FORKHEAD BOX PROTEIN"/>
    <property type="match status" value="1"/>
</dbReference>
<keyword evidence="3 6" id="KW-0238">DNA-binding</keyword>
<protein>
    <submittedName>
        <fullName evidence="10">Fork-head domain-containing protein</fullName>
    </submittedName>
</protein>
<reference evidence="10" key="1">
    <citation type="submission" date="2022-11" db="UniProtKB">
        <authorList>
            <consortium name="WormBaseParasite"/>
        </authorList>
    </citation>
    <scope>IDENTIFICATION</scope>
</reference>
<dbReference type="GO" id="GO:0005634">
    <property type="term" value="C:nucleus"/>
    <property type="evidence" value="ECO:0007669"/>
    <property type="project" value="UniProtKB-SubCell"/>
</dbReference>
<dbReference type="PROSITE" id="PS50039">
    <property type="entry name" value="FORK_HEAD_3"/>
    <property type="match status" value="1"/>
</dbReference>
<evidence type="ECO:0000256" key="7">
    <source>
        <dbReference type="SAM" id="MobiDB-lite"/>
    </source>
</evidence>
<dbReference type="SMART" id="SM00339">
    <property type="entry name" value="FH"/>
    <property type="match status" value="1"/>
</dbReference>
<feature type="DNA-binding region" description="Fork-head" evidence="6">
    <location>
        <begin position="105"/>
        <end position="199"/>
    </location>
</feature>
<dbReference type="Gene3D" id="1.10.10.10">
    <property type="entry name" value="Winged helix-like DNA-binding domain superfamily/Winged helix DNA-binding domain"/>
    <property type="match status" value="1"/>
</dbReference>
<feature type="compositionally biased region" description="Basic and acidic residues" evidence="7">
    <location>
        <begin position="12"/>
        <end position="27"/>
    </location>
</feature>
<dbReference type="GO" id="GO:0000978">
    <property type="term" value="F:RNA polymerase II cis-regulatory region sequence-specific DNA binding"/>
    <property type="evidence" value="ECO:0007669"/>
    <property type="project" value="TreeGrafter"/>
</dbReference>
<dbReference type="GO" id="GO:0000981">
    <property type="term" value="F:DNA-binding transcription factor activity, RNA polymerase II-specific"/>
    <property type="evidence" value="ECO:0007669"/>
    <property type="project" value="TreeGrafter"/>
</dbReference>
<evidence type="ECO:0000256" key="5">
    <source>
        <dbReference type="ARBA" id="ARBA00023242"/>
    </source>
</evidence>
<dbReference type="InterPro" id="IPR030456">
    <property type="entry name" value="TF_fork_head_CS_2"/>
</dbReference>
<dbReference type="Pfam" id="PF00250">
    <property type="entry name" value="Forkhead"/>
    <property type="match status" value="1"/>
</dbReference>
<keyword evidence="5 6" id="KW-0539">Nucleus</keyword>
<dbReference type="GO" id="GO:0009653">
    <property type="term" value="P:anatomical structure morphogenesis"/>
    <property type="evidence" value="ECO:0007669"/>
    <property type="project" value="TreeGrafter"/>
</dbReference>
<dbReference type="GO" id="GO:0030154">
    <property type="term" value="P:cell differentiation"/>
    <property type="evidence" value="ECO:0007669"/>
    <property type="project" value="TreeGrafter"/>
</dbReference>
<organism evidence="9 10">
    <name type="scientific">Meloidogyne incognita</name>
    <name type="common">Southern root-knot nematode worm</name>
    <name type="synonym">Oxyuris incognita</name>
    <dbReference type="NCBI Taxonomy" id="6306"/>
    <lineage>
        <taxon>Eukaryota</taxon>
        <taxon>Metazoa</taxon>
        <taxon>Ecdysozoa</taxon>
        <taxon>Nematoda</taxon>
        <taxon>Chromadorea</taxon>
        <taxon>Rhabditida</taxon>
        <taxon>Tylenchina</taxon>
        <taxon>Tylenchomorpha</taxon>
        <taxon>Tylenchoidea</taxon>
        <taxon>Meloidogynidae</taxon>
        <taxon>Meloidogyninae</taxon>
        <taxon>Meloidogyne</taxon>
        <taxon>Meloidogyne incognita group</taxon>
    </lineage>
</organism>
<dbReference type="InterPro" id="IPR036390">
    <property type="entry name" value="WH_DNA-bd_sf"/>
</dbReference>
<name>A0A914NCH6_MELIC</name>
<keyword evidence="9" id="KW-1185">Reference proteome</keyword>
<evidence type="ECO:0000259" key="8">
    <source>
        <dbReference type="PROSITE" id="PS50039"/>
    </source>
</evidence>
<evidence type="ECO:0000313" key="9">
    <source>
        <dbReference type="Proteomes" id="UP000887563"/>
    </source>
</evidence>